<feature type="signal peptide" evidence="1">
    <location>
        <begin position="1"/>
        <end position="21"/>
    </location>
</feature>
<accession>A0A1M7Z123</accession>
<organism evidence="2 3">
    <name type="scientific">Vibrio quintilis</name>
    <dbReference type="NCBI Taxonomy" id="1117707"/>
    <lineage>
        <taxon>Bacteria</taxon>
        <taxon>Pseudomonadati</taxon>
        <taxon>Pseudomonadota</taxon>
        <taxon>Gammaproteobacteria</taxon>
        <taxon>Vibrionales</taxon>
        <taxon>Vibrionaceae</taxon>
        <taxon>Vibrio</taxon>
    </lineage>
</organism>
<dbReference type="PROSITE" id="PS51257">
    <property type="entry name" value="PROKAR_LIPOPROTEIN"/>
    <property type="match status" value="1"/>
</dbReference>
<dbReference type="Proteomes" id="UP000184600">
    <property type="component" value="Unassembled WGS sequence"/>
</dbReference>
<gene>
    <name evidence="2" type="ORF">VQ7734_04274</name>
</gene>
<evidence type="ECO:0000313" key="3">
    <source>
        <dbReference type="Proteomes" id="UP000184600"/>
    </source>
</evidence>
<sequence>MKKMTLLSLCILSGCTASYQAQTEQKTPVAYDADSACQGSTALPDEFARMFEEVQDPALLADALAEPGKGKLCQGRVYQSKPGTSVTIYRAWNSTNPHSKSGQWWAFYQPAGDIEAYRADYEICYQWSPLDKMSQCHLKPGTKIVVGTGQSAVCSEYLTYPVSNKQQVFMTGGEDALSDCQDFTGVMSWR</sequence>
<feature type="chain" id="PRO_5013065542" description="Lipoprotein" evidence="1">
    <location>
        <begin position="22"/>
        <end position="190"/>
    </location>
</feature>
<evidence type="ECO:0000256" key="1">
    <source>
        <dbReference type="SAM" id="SignalP"/>
    </source>
</evidence>
<keyword evidence="3" id="KW-1185">Reference proteome</keyword>
<keyword evidence="1" id="KW-0732">Signal</keyword>
<dbReference type="RefSeq" id="WP_073585950.1">
    <property type="nucleotide sequence ID" value="NZ_AP024898.1"/>
</dbReference>
<protein>
    <recommendedName>
        <fullName evidence="4">Lipoprotein</fullName>
    </recommendedName>
</protein>
<dbReference type="AlphaFoldDB" id="A0A1M7Z123"/>
<reference evidence="3" key="1">
    <citation type="submission" date="2016-12" db="EMBL/GenBank/DDBJ databases">
        <authorList>
            <person name="Rodrigo-Torres L."/>
            <person name="Arahal R.D."/>
            <person name="Lucena T."/>
        </authorList>
    </citation>
    <scope>NUCLEOTIDE SEQUENCE [LARGE SCALE GENOMIC DNA]</scope>
</reference>
<name>A0A1M7Z123_9VIBR</name>
<dbReference type="EMBL" id="FRFG01000065">
    <property type="protein sequence ID" value="SHO58502.1"/>
    <property type="molecule type" value="Genomic_DNA"/>
</dbReference>
<dbReference type="OrthoDB" id="6213638at2"/>
<proteinExistence type="predicted"/>
<evidence type="ECO:0000313" key="2">
    <source>
        <dbReference type="EMBL" id="SHO58502.1"/>
    </source>
</evidence>
<evidence type="ECO:0008006" key="4">
    <source>
        <dbReference type="Google" id="ProtNLM"/>
    </source>
</evidence>